<gene>
    <name evidence="1" type="ORF">FPE_LOCUS121</name>
</gene>
<reference evidence="1" key="1">
    <citation type="submission" date="2023-05" db="EMBL/GenBank/DDBJ databases">
        <authorList>
            <person name="Huff M."/>
        </authorList>
    </citation>
    <scope>NUCLEOTIDE SEQUENCE</scope>
</reference>
<sequence length="127" mass="13426">MVDLCGWDVDLCAVRADFSFFFLLWWIRRRFLADPVVVCGDGAVFCVVVGNGVSGGRGNNNGNSGTFGFFTELGVNSAMADSPFLSGGFCSINFTSPFSPPRNPLVKPCNSFLNPSSDDGGGGFSCS</sequence>
<protein>
    <submittedName>
        <fullName evidence="1">Uncharacterized protein</fullName>
    </submittedName>
</protein>
<dbReference type="EMBL" id="OU503036">
    <property type="protein sequence ID" value="CAI9752690.1"/>
    <property type="molecule type" value="Genomic_DNA"/>
</dbReference>
<evidence type="ECO:0000313" key="2">
    <source>
        <dbReference type="Proteomes" id="UP000834106"/>
    </source>
</evidence>
<evidence type="ECO:0000313" key="1">
    <source>
        <dbReference type="EMBL" id="CAI9752690.1"/>
    </source>
</evidence>
<dbReference type="Proteomes" id="UP000834106">
    <property type="component" value="Chromosome 1"/>
</dbReference>
<dbReference type="AlphaFoldDB" id="A0AAD1YKW8"/>
<organism evidence="1 2">
    <name type="scientific">Fraxinus pennsylvanica</name>
    <dbReference type="NCBI Taxonomy" id="56036"/>
    <lineage>
        <taxon>Eukaryota</taxon>
        <taxon>Viridiplantae</taxon>
        <taxon>Streptophyta</taxon>
        <taxon>Embryophyta</taxon>
        <taxon>Tracheophyta</taxon>
        <taxon>Spermatophyta</taxon>
        <taxon>Magnoliopsida</taxon>
        <taxon>eudicotyledons</taxon>
        <taxon>Gunneridae</taxon>
        <taxon>Pentapetalae</taxon>
        <taxon>asterids</taxon>
        <taxon>lamiids</taxon>
        <taxon>Lamiales</taxon>
        <taxon>Oleaceae</taxon>
        <taxon>Oleeae</taxon>
        <taxon>Fraxinus</taxon>
    </lineage>
</organism>
<name>A0AAD1YKW8_9LAMI</name>
<accession>A0AAD1YKW8</accession>
<keyword evidence="2" id="KW-1185">Reference proteome</keyword>
<proteinExistence type="predicted"/>